<gene>
    <name evidence="1" type="ORF">PCO31010_00841</name>
</gene>
<evidence type="ECO:0000313" key="1">
    <source>
        <dbReference type="EMBL" id="VVD75200.1"/>
    </source>
</evidence>
<name>A0A5E4SHN2_9BURK</name>
<dbReference type="EMBL" id="CABPSA010000001">
    <property type="protein sequence ID" value="VVD75200.1"/>
    <property type="molecule type" value="Genomic_DNA"/>
</dbReference>
<accession>A0A5E4SHN2</accession>
<reference evidence="1 2" key="1">
    <citation type="submission" date="2019-08" db="EMBL/GenBank/DDBJ databases">
        <authorList>
            <person name="Peeters C."/>
        </authorList>
    </citation>
    <scope>NUCLEOTIDE SEQUENCE [LARGE SCALE GENOMIC DNA]</scope>
    <source>
        <strain evidence="1 2">LMG 31010</strain>
    </source>
</reference>
<protein>
    <submittedName>
        <fullName evidence="1">Uncharacterized protein</fullName>
    </submittedName>
</protein>
<proteinExistence type="predicted"/>
<sequence>MTVADLIEELSKHPRHHVVVIQTEGENFEGNPFFFLTPVAEVGSESGYCQAGPVVTLYGAHY</sequence>
<evidence type="ECO:0000313" key="2">
    <source>
        <dbReference type="Proteomes" id="UP000343335"/>
    </source>
</evidence>
<organism evidence="1 2">
    <name type="scientific">Pandoraea commovens</name>
    <dbReference type="NCBI Taxonomy" id="2508289"/>
    <lineage>
        <taxon>Bacteria</taxon>
        <taxon>Pseudomonadati</taxon>
        <taxon>Pseudomonadota</taxon>
        <taxon>Betaproteobacteria</taxon>
        <taxon>Burkholderiales</taxon>
        <taxon>Burkholderiaceae</taxon>
        <taxon>Pandoraea</taxon>
    </lineage>
</organism>
<dbReference type="RefSeq" id="WP_150663093.1">
    <property type="nucleotide sequence ID" value="NZ_CABPSA010000001.1"/>
</dbReference>
<dbReference type="AlphaFoldDB" id="A0A5E4SHN2"/>
<dbReference type="Proteomes" id="UP000343335">
    <property type="component" value="Unassembled WGS sequence"/>
</dbReference>